<dbReference type="GO" id="GO:0002143">
    <property type="term" value="P:tRNA wobble position uridine thiolation"/>
    <property type="evidence" value="ECO:0007669"/>
    <property type="project" value="TreeGrafter"/>
</dbReference>
<feature type="binding site" evidence="3">
    <location>
        <position position="79"/>
    </location>
    <ligand>
        <name>ATP</name>
        <dbReference type="ChEBI" id="CHEBI:30616"/>
    </ligand>
</feature>
<feature type="binding site" evidence="3">
    <location>
        <position position="160"/>
    </location>
    <ligand>
        <name>ATP</name>
        <dbReference type="ChEBI" id="CHEBI:30616"/>
    </ligand>
</feature>
<keyword evidence="3" id="KW-0547">Nucleotide-binding</keyword>
<dbReference type="EMBL" id="BLTE01000007">
    <property type="protein sequence ID" value="GFK94036.1"/>
    <property type="molecule type" value="Genomic_DNA"/>
</dbReference>
<sequence>MKCRRCKAQAQVALPSHHTGFCAPCFETYFLRQVERGIHEHRQFTREDSVLLAVSGGKDSLGLLLALKELGFKVTALHIDLAIPVSSESARSTVEAYCAAHGVELRVIETARDGLAIPDVKARVKRPICSVCGKIKRHWFNRYAYEQGFDVLATGHNLDDEVARLFANTLRWDQAYLAGQGPVNEASGRFVRKVKPLCRLTEYETAVWCFLKGIEHVLAPCPYSGGASFTGHKRLLADLEERSPGMKMQFYEHFLRSGRPAFKAQAQDAPPLNACTGCGYPTSQDVCGVCRIRERLEA</sequence>
<evidence type="ECO:0000313" key="6">
    <source>
        <dbReference type="EMBL" id="GFK94036.1"/>
    </source>
</evidence>
<dbReference type="SUPFAM" id="SSF52402">
    <property type="entry name" value="Adenine nucleotide alpha hydrolases-like"/>
    <property type="match status" value="1"/>
</dbReference>
<keyword evidence="2" id="KW-0479">Metal-binding</keyword>
<evidence type="ECO:0000256" key="2">
    <source>
        <dbReference type="PIRSR" id="PIRSR004976-50"/>
    </source>
</evidence>
<dbReference type="PANTHER" id="PTHR11807:SF27">
    <property type="entry name" value="TRNA-5-METHYLURIDINE(54) 2-SULFURTRANSFERASE"/>
    <property type="match status" value="1"/>
</dbReference>
<feature type="binding site" evidence="2">
    <location>
        <position position="275"/>
    </location>
    <ligand>
        <name>Zn(2+)</name>
        <dbReference type="ChEBI" id="CHEBI:29105"/>
        <label>2</label>
    </ligand>
</feature>
<dbReference type="GO" id="GO:0005524">
    <property type="term" value="F:ATP binding"/>
    <property type="evidence" value="ECO:0007669"/>
    <property type="project" value="UniProtKB-KW"/>
</dbReference>
<protein>
    <submittedName>
        <fullName evidence="6">tRNA 2-thiocytidine biosynthesis protein TtcA</fullName>
    </submittedName>
</protein>
<dbReference type="AlphaFoldDB" id="A0A6V8LW48"/>
<dbReference type="Pfam" id="PF01171">
    <property type="entry name" value="ATP_bind_3"/>
    <property type="match status" value="1"/>
</dbReference>
<keyword evidence="2" id="KW-0862">Zinc</keyword>
<name>A0A6V8LW48_9BACT</name>
<dbReference type="Gene3D" id="3.40.50.620">
    <property type="entry name" value="HUPs"/>
    <property type="match status" value="1"/>
</dbReference>
<proteinExistence type="predicted"/>
<reference evidence="6 7" key="2">
    <citation type="submission" date="2020-05" db="EMBL/GenBank/DDBJ databases">
        <title>Draft genome sequence of Desulfovibrio sp. strainFSS-1.</title>
        <authorList>
            <person name="Shimoshige H."/>
            <person name="Kobayashi H."/>
            <person name="Maekawa T."/>
        </authorList>
    </citation>
    <scope>NUCLEOTIDE SEQUENCE [LARGE SCALE GENOMIC DNA]</scope>
    <source>
        <strain evidence="6 7">SIID29052-01</strain>
    </source>
</reference>
<feature type="binding site" evidence="2">
    <location>
        <position position="3"/>
    </location>
    <ligand>
        <name>Zn(2+)</name>
        <dbReference type="ChEBI" id="CHEBI:29105"/>
        <label>1</label>
    </ligand>
</feature>
<feature type="binding site" evidence="2">
    <location>
        <position position="6"/>
    </location>
    <ligand>
        <name>Zn(2+)</name>
        <dbReference type="ChEBI" id="CHEBI:29105"/>
        <label>1</label>
    </ligand>
</feature>
<dbReference type="RefSeq" id="WP_173083686.1">
    <property type="nucleotide sequence ID" value="NZ_BLTE01000007.1"/>
</dbReference>
<feature type="binding site" evidence="2">
    <location>
        <position position="278"/>
    </location>
    <ligand>
        <name>Zn(2+)</name>
        <dbReference type="ChEBI" id="CHEBI:29105"/>
        <label>2</label>
    </ligand>
</feature>
<dbReference type="GO" id="GO:0002144">
    <property type="term" value="C:cytosolic tRNA wobble base thiouridylase complex"/>
    <property type="evidence" value="ECO:0007669"/>
    <property type="project" value="TreeGrafter"/>
</dbReference>
<evidence type="ECO:0000259" key="4">
    <source>
        <dbReference type="Pfam" id="PF01171"/>
    </source>
</evidence>
<dbReference type="PIRSF" id="PIRSF004976">
    <property type="entry name" value="ATPase_YdaO"/>
    <property type="match status" value="1"/>
</dbReference>
<dbReference type="InterPro" id="IPR014729">
    <property type="entry name" value="Rossmann-like_a/b/a_fold"/>
</dbReference>
<feature type="binding site" evidence="3">
    <location>
        <begin position="53"/>
        <end position="55"/>
    </location>
    <ligand>
        <name>ATP</name>
        <dbReference type="ChEBI" id="CHEBI:30616"/>
    </ligand>
</feature>
<feature type="binding site" evidence="2">
    <location>
        <position position="25"/>
    </location>
    <ligand>
        <name>Zn(2+)</name>
        <dbReference type="ChEBI" id="CHEBI:29105"/>
        <label>1</label>
    </ligand>
</feature>
<evidence type="ECO:0000313" key="7">
    <source>
        <dbReference type="Proteomes" id="UP000494245"/>
    </source>
</evidence>
<dbReference type="Pfam" id="PF22082">
    <property type="entry name" value="TtuA_LIM_N"/>
    <property type="match status" value="1"/>
</dbReference>
<keyword evidence="1" id="KW-0808">Transferase</keyword>
<comment type="caution">
    <text evidence="6">The sequence shown here is derived from an EMBL/GenBank/DDBJ whole genome shotgun (WGS) entry which is preliminary data.</text>
</comment>
<dbReference type="Proteomes" id="UP000494245">
    <property type="component" value="Unassembled WGS sequence"/>
</dbReference>
<accession>A0A6V8LW48</accession>
<reference evidence="6 7" key="1">
    <citation type="submission" date="2020-04" db="EMBL/GenBank/DDBJ databases">
        <authorList>
            <consortium name="Desulfovibrio sp. FSS-1 genome sequencing consortium"/>
            <person name="Shimoshige H."/>
            <person name="Kobayashi H."/>
            <person name="Maekawa T."/>
        </authorList>
    </citation>
    <scope>NUCLEOTIDE SEQUENCE [LARGE SCALE GENOMIC DNA]</scope>
    <source>
        <strain evidence="6 7">SIID29052-01</strain>
    </source>
</reference>
<gene>
    <name evidence="6" type="primary">ttcA_2</name>
    <name evidence="6" type="ORF">NNJEOMEG_01874</name>
</gene>
<dbReference type="GO" id="GO:0000049">
    <property type="term" value="F:tRNA binding"/>
    <property type="evidence" value="ECO:0007669"/>
    <property type="project" value="TreeGrafter"/>
</dbReference>
<dbReference type="InterPro" id="IPR011063">
    <property type="entry name" value="TilS/TtcA_N"/>
</dbReference>
<organism evidence="6 7">
    <name type="scientific">Fundidesulfovibrio magnetotacticus</name>
    <dbReference type="NCBI Taxonomy" id="2730080"/>
    <lineage>
        <taxon>Bacteria</taxon>
        <taxon>Pseudomonadati</taxon>
        <taxon>Thermodesulfobacteriota</taxon>
        <taxon>Desulfovibrionia</taxon>
        <taxon>Desulfovibrionales</taxon>
        <taxon>Desulfovibrionaceae</taxon>
        <taxon>Fundidesulfovibrio</taxon>
    </lineage>
</organism>
<dbReference type="InterPro" id="IPR035107">
    <property type="entry name" value="tRNA_thiolation_TtcA_Ctu1"/>
</dbReference>
<evidence type="ECO:0000256" key="3">
    <source>
        <dbReference type="PIRSR" id="PIRSR004976-51"/>
    </source>
</evidence>
<keyword evidence="7" id="KW-1185">Reference proteome</keyword>
<feature type="binding site" evidence="3">
    <location>
        <position position="155"/>
    </location>
    <ligand>
        <name>ATP</name>
        <dbReference type="ChEBI" id="CHEBI:30616"/>
    </ligand>
</feature>
<evidence type="ECO:0000256" key="1">
    <source>
        <dbReference type="ARBA" id="ARBA00022679"/>
    </source>
</evidence>
<feature type="binding site" evidence="2">
    <location>
        <position position="22"/>
    </location>
    <ligand>
        <name>Zn(2+)</name>
        <dbReference type="ChEBI" id="CHEBI:29105"/>
        <label>1</label>
    </ligand>
</feature>
<dbReference type="GO" id="GO:0046872">
    <property type="term" value="F:metal ion binding"/>
    <property type="evidence" value="ECO:0007669"/>
    <property type="project" value="UniProtKB-KW"/>
</dbReference>
<feature type="domain" description="2-thiouridine synthetase TtuA-like N-terminal LIM" evidence="5">
    <location>
        <begin position="2"/>
        <end position="26"/>
    </location>
</feature>
<keyword evidence="3" id="KW-0067">ATP-binding</keyword>
<feature type="binding site" evidence="3">
    <location>
        <position position="59"/>
    </location>
    <ligand>
        <name>ATP</name>
        <dbReference type="ChEBI" id="CHEBI:30616"/>
    </ligand>
</feature>
<feature type="domain" description="tRNA(Ile)-lysidine/2-thiocytidine synthase N-terminal" evidence="4">
    <location>
        <begin position="50"/>
        <end position="206"/>
    </location>
</feature>
<dbReference type="PANTHER" id="PTHR11807">
    <property type="entry name" value="ATPASES OF THE PP SUPERFAMILY-RELATED"/>
    <property type="match status" value="1"/>
</dbReference>
<evidence type="ECO:0000259" key="5">
    <source>
        <dbReference type="Pfam" id="PF22082"/>
    </source>
</evidence>
<feature type="binding site" evidence="2">
    <location>
        <position position="287"/>
    </location>
    <ligand>
        <name>Zn(2+)</name>
        <dbReference type="ChEBI" id="CHEBI:29105"/>
        <label>2</label>
    </ligand>
</feature>
<dbReference type="GO" id="GO:0016740">
    <property type="term" value="F:transferase activity"/>
    <property type="evidence" value="ECO:0007669"/>
    <property type="project" value="UniProtKB-KW"/>
</dbReference>
<feature type="binding site" evidence="2">
    <location>
        <position position="290"/>
    </location>
    <ligand>
        <name>Zn(2+)</name>
        <dbReference type="ChEBI" id="CHEBI:29105"/>
        <label>2</label>
    </ligand>
</feature>
<dbReference type="InterPro" id="IPR054306">
    <property type="entry name" value="TtuA-like_LIM_N"/>
</dbReference>